<dbReference type="AlphaFoldDB" id="A0A6P1YJ28"/>
<name>A0A6P1YJ28_9HYPH</name>
<dbReference type="EMBL" id="CP048630">
    <property type="protein sequence ID" value="QIB32253.1"/>
    <property type="molecule type" value="Genomic_DNA"/>
</dbReference>
<organism evidence="2 3">
    <name type="scientific">Ancylobacter pratisalsi</name>
    <dbReference type="NCBI Taxonomy" id="1745854"/>
    <lineage>
        <taxon>Bacteria</taxon>
        <taxon>Pseudomonadati</taxon>
        <taxon>Pseudomonadota</taxon>
        <taxon>Alphaproteobacteria</taxon>
        <taxon>Hyphomicrobiales</taxon>
        <taxon>Xanthobacteraceae</taxon>
        <taxon>Ancylobacter</taxon>
    </lineage>
</organism>
<dbReference type="GO" id="GO:0016740">
    <property type="term" value="F:transferase activity"/>
    <property type="evidence" value="ECO:0007669"/>
    <property type="project" value="UniProtKB-KW"/>
</dbReference>
<keyword evidence="3" id="KW-1185">Reference proteome</keyword>
<proteinExistence type="predicted"/>
<evidence type="ECO:0000256" key="1">
    <source>
        <dbReference type="SAM" id="MobiDB-lite"/>
    </source>
</evidence>
<accession>A0A6P1YJ28</accession>
<sequence>MMLQALRVDQDQAAPAGARDDLPRALPRRPVDTATIAQLMSQQLDIANPGSDAEALRLLRQIFPAAPLSVRVAALARRRVE</sequence>
<reference evidence="2 3" key="1">
    <citation type="submission" date="2020-02" db="EMBL/GenBank/DDBJ databases">
        <authorList>
            <person name="Li G."/>
        </authorList>
    </citation>
    <scope>NUCLEOTIDE SEQUENCE [LARGE SCALE GENOMIC DNA]</scope>
    <source>
        <strain evidence="2 3">DSM 102029</strain>
    </source>
</reference>
<evidence type="ECO:0000313" key="3">
    <source>
        <dbReference type="Proteomes" id="UP000464751"/>
    </source>
</evidence>
<feature type="region of interest" description="Disordered" evidence="1">
    <location>
        <begin position="1"/>
        <end position="29"/>
    </location>
</feature>
<protein>
    <submittedName>
        <fullName evidence="2">Transferase</fullName>
    </submittedName>
</protein>
<dbReference type="KEGG" id="apra:G3A50_04195"/>
<keyword evidence="2" id="KW-0808">Transferase</keyword>
<dbReference type="Proteomes" id="UP000464751">
    <property type="component" value="Chromosome"/>
</dbReference>
<gene>
    <name evidence="2" type="ORF">G3A50_04195</name>
</gene>
<evidence type="ECO:0000313" key="2">
    <source>
        <dbReference type="EMBL" id="QIB32253.1"/>
    </source>
</evidence>